<evidence type="ECO:0000313" key="2">
    <source>
        <dbReference type="EMBL" id="KAJ7768949.1"/>
    </source>
</evidence>
<feature type="region of interest" description="Disordered" evidence="1">
    <location>
        <begin position="1"/>
        <end position="22"/>
    </location>
</feature>
<dbReference type="EMBL" id="JARKIB010000019">
    <property type="protein sequence ID" value="KAJ7768949.1"/>
    <property type="molecule type" value="Genomic_DNA"/>
</dbReference>
<dbReference type="InterPro" id="IPR032675">
    <property type="entry name" value="LRR_dom_sf"/>
</dbReference>
<dbReference type="AlphaFoldDB" id="A0AAD7JP25"/>
<sequence length="528" mass="58726">MAQPADDAKSVPPTISTRTNLPIPTTDIPIARATLLAAQKELVEINTDELRRSVVLSRIELCMTALAPHKSLPVEVISRIFTLCAPGGVELDDLSGPSYSTLGRVRHSRPGKGKDIRLILCQICCRWRTIALDTHKLWNNVKINFGSHKIARVLKLLPIWLGRAGESTLSLHIDGRTDDPRVFSIVSTYAHRCHALVLEDLQLDNPFFELPAGTLRRLETMCLVGAYRYNRDLPMLPTKLPVLDGASLLRSVTLRSFSNAAEPFILHLPWQQLTSLYFDNTFPTPSQYYSILGECENVGQARLDVFPSSIGGTIERRSDVEIALPSLHTLELNTDVLGDAARFFHSVALHALVDLKISLANDYDSTIFDVRCFPSLQRLSIDEGGRASQMDLEAWLRACPAAVDVWVPGHCMQRVLVDQIADGRLLPRLKYLVLDAAVPAYIIAALESRQRSTEHSTIVEVGFTGSEMTQWELESSERMRIARLRMVGVYMAVSKNFARVSGEIGKLARLNAQQGRDPFALGNENKRG</sequence>
<dbReference type="Proteomes" id="UP001215598">
    <property type="component" value="Unassembled WGS sequence"/>
</dbReference>
<protein>
    <recommendedName>
        <fullName evidence="4">F-box domain-containing protein</fullName>
    </recommendedName>
</protein>
<accession>A0AAD7JP25</accession>
<evidence type="ECO:0000256" key="1">
    <source>
        <dbReference type="SAM" id="MobiDB-lite"/>
    </source>
</evidence>
<organism evidence="2 3">
    <name type="scientific">Mycena metata</name>
    <dbReference type="NCBI Taxonomy" id="1033252"/>
    <lineage>
        <taxon>Eukaryota</taxon>
        <taxon>Fungi</taxon>
        <taxon>Dikarya</taxon>
        <taxon>Basidiomycota</taxon>
        <taxon>Agaricomycotina</taxon>
        <taxon>Agaricomycetes</taxon>
        <taxon>Agaricomycetidae</taxon>
        <taxon>Agaricales</taxon>
        <taxon>Marasmiineae</taxon>
        <taxon>Mycenaceae</taxon>
        <taxon>Mycena</taxon>
    </lineage>
</organism>
<keyword evidence="3" id="KW-1185">Reference proteome</keyword>
<evidence type="ECO:0008006" key="4">
    <source>
        <dbReference type="Google" id="ProtNLM"/>
    </source>
</evidence>
<reference evidence="2" key="1">
    <citation type="submission" date="2023-03" db="EMBL/GenBank/DDBJ databases">
        <title>Massive genome expansion in bonnet fungi (Mycena s.s.) driven by repeated elements and novel gene families across ecological guilds.</title>
        <authorList>
            <consortium name="Lawrence Berkeley National Laboratory"/>
            <person name="Harder C.B."/>
            <person name="Miyauchi S."/>
            <person name="Viragh M."/>
            <person name="Kuo A."/>
            <person name="Thoen E."/>
            <person name="Andreopoulos B."/>
            <person name="Lu D."/>
            <person name="Skrede I."/>
            <person name="Drula E."/>
            <person name="Henrissat B."/>
            <person name="Morin E."/>
            <person name="Kohler A."/>
            <person name="Barry K."/>
            <person name="LaButti K."/>
            <person name="Morin E."/>
            <person name="Salamov A."/>
            <person name="Lipzen A."/>
            <person name="Mereny Z."/>
            <person name="Hegedus B."/>
            <person name="Baldrian P."/>
            <person name="Stursova M."/>
            <person name="Weitz H."/>
            <person name="Taylor A."/>
            <person name="Grigoriev I.V."/>
            <person name="Nagy L.G."/>
            <person name="Martin F."/>
            <person name="Kauserud H."/>
        </authorList>
    </citation>
    <scope>NUCLEOTIDE SEQUENCE</scope>
    <source>
        <strain evidence="2">CBHHK182m</strain>
    </source>
</reference>
<proteinExistence type="predicted"/>
<evidence type="ECO:0000313" key="3">
    <source>
        <dbReference type="Proteomes" id="UP001215598"/>
    </source>
</evidence>
<feature type="compositionally biased region" description="Polar residues" evidence="1">
    <location>
        <begin position="13"/>
        <end position="22"/>
    </location>
</feature>
<dbReference type="Gene3D" id="3.80.10.10">
    <property type="entry name" value="Ribonuclease Inhibitor"/>
    <property type="match status" value="1"/>
</dbReference>
<gene>
    <name evidence="2" type="ORF">B0H16DRAFT_1518709</name>
</gene>
<comment type="caution">
    <text evidence="2">The sequence shown here is derived from an EMBL/GenBank/DDBJ whole genome shotgun (WGS) entry which is preliminary data.</text>
</comment>
<name>A0AAD7JP25_9AGAR</name>